<dbReference type="InterPro" id="IPR051490">
    <property type="entry name" value="THEM6_lcsJ_thioesterase"/>
</dbReference>
<dbReference type="CDD" id="cd00586">
    <property type="entry name" value="4HBT"/>
    <property type="match status" value="1"/>
</dbReference>
<evidence type="ECO:0000256" key="1">
    <source>
        <dbReference type="SAM" id="MobiDB-lite"/>
    </source>
</evidence>
<dbReference type="RefSeq" id="WP_145400044.1">
    <property type="nucleotide sequence ID" value="NZ_VLKU01000017.1"/>
</dbReference>
<comment type="caution">
    <text evidence="2">The sequence shown here is derived from an EMBL/GenBank/DDBJ whole genome shotgun (WGS) entry which is preliminary data.</text>
</comment>
<dbReference type="PANTHER" id="PTHR12475:SF4">
    <property type="entry name" value="PROTEIN THEM6"/>
    <property type="match status" value="1"/>
</dbReference>
<dbReference type="OrthoDB" id="3727779at2"/>
<organism evidence="2 3">
    <name type="scientific">Paracoccus sulfuroxidans</name>
    <dbReference type="NCBI Taxonomy" id="384678"/>
    <lineage>
        <taxon>Bacteria</taxon>
        <taxon>Pseudomonadati</taxon>
        <taxon>Pseudomonadota</taxon>
        <taxon>Alphaproteobacteria</taxon>
        <taxon>Rhodobacterales</taxon>
        <taxon>Paracoccaceae</taxon>
        <taxon>Paracoccus</taxon>
    </lineage>
</organism>
<dbReference type="Pfam" id="PF13279">
    <property type="entry name" value="4HBT_2"/>
    <property type="match status" value="1"/>
</dbReference>
<dbReference type="InterPro" id="IPR029069">
    <property type="entry name" value="HotDog_dom_sf"/>
</dbReference>
<evidence type="ECO:0000313" key="2">
    <source>
        <dbReference type="EMBL" id="TWI28074.1"/>
    </source>
</evidence>
<proteinExistence type="predicted"/>
<dbReference type="SUPFAM" id="SSF54637">
    <property type="entry name" value="Thioesterase/thiol ester dehydrase-isomerase"/>
    <property type="match status" value="1"/>
</dbReference>
<sequence>MYPFARFAKEMLKFRRAPALDPLGVHVSTHRCWPWDLDPWIELNNGRTLTLYDLGRIPMAVRTGMIDTMRQNRWGITVAGNSVRYRRRIRAFQRFTMLSRSLGWDNRFLYMEQSMWRRGECCNHMLLRAAITSENGIVPPARLLDAAGLPSESPALPDWVRDWIAADAARPWPPEVPPLAASDPREDLPA</sequence>
<name>A0A562N7J5_9RHOB</name>
<reference evidence="2 3" key="1">
    <citation type="journal article" date="2015" name="Stand. Genomic Sci.">
        <title>Genomic Encyclopedia of Bacterial and Archaeal Type Strains, Phase III: the genomes of soil and plant-associated and newly described type strains.</title>
        <authorList>
            <person name="Whitman W.B."/>
            <person name="Woyke T."/>
            <person name="Klenk H.P."/>
            <person name="Zhou Y."/>
            <person name="Lilburn T.G."/>
            <person name="Beck B.J."/>
            <person name="De Vos P."/>
            <person name="Vandamme P."/>
            <person name="Eisen J.A."/>
            <person name="Garrity G."/>
            <person name="Hugenholtz P."/>
            <person name="Kyrpides N.C."/>
        </authorList>
    </citation>
    <scope>NUCLEOTIDE SEQUENCE [LARGE SCALE GENOMIC DNA]</scope>
    <source>
        <strain evidence="2 3">CGMCC 1.5364</strain>
    </source>
</reference>
<keyword evidence="3" id="KW-1185">Reference proteome</keyword>
<accession>A0A562N7J5</accession>
<dbReference type="EMBL" id="VLKU01000017">
    <property type="protein sequence ID" value="TWI28074.1"/>
    <property type="molecule type" value="Genomic_DNA"/>
</dbReference>
<dbReference type="Proteomes" id="UP000316225">
    <property type="component" value="Unassembled WGS sequence"/>
</dbReference>
<feature type="region of interest" description="Disordered" evidence="1">
    <location>
        <begin position="170"/>
        <end position="190"/>
    </location>
</feature>
<dbReference type="Gene3D" id="3.10.129.10">
    <property type="entry name" value="Hotdog Thioesterase"/>
    <property type="match status" value="1"/>
</dbReference>
<evidence type="ECO:0000313" key="3">
    <source>
        <dbReference type="Proteomes" id="UP000316225"/>
    </source>
</evidence>
<gene>
    <name evidence="2" type="ORF">IQ24_03905</name>
</gene>
<dbReference type="AlphaFoldDB" id="A0A562N7J5"/>
<protein>
    <submittedName>
        <fullName evidence="2">Thioesterase superfamily protein</fullName>
    </submittedName>
</protein>
<dbReference type="PANTHER" id="PTHR12475">
    <property type="match status" value="1"/>
</dbReference>